<dbReference type="AlphaFoldDB" id="A0AAD4DYF1"/>
<keyword evidence="3" id="KW-1185">Reference proteome</keyword>
<organism evidence="2 3">
    <name type="scientific">Suillus fuscotomentosus</name>
    <dbReference type="NCBI Taxonomy" id="1912939"/>
    <lineage>
        <taxon>Eukaryota</taxon>
        <taxon>Fungi</taxon>
        <taxon>Dikarya</taxon>
        <taxon>Basidiomycota</taxon>
        <taxon>Agaricomycotina</taxon>
        <taxon>Agaricomycetes</taxon>
        <taxon>Agaricomycetidae</taxon>
        <taxon>Boletales</taxon>
        <taxon>Suillineae</taxon>
        <taxon>Suillaceae</taxon>
        <taxon>Suillus</taxon>
    </lineage>
</organism>
<reference evidence="2" key="1">
    <citation type="journal article" date="2020" name="New Phytol.">
        <title>Comparative genomics reveals dynamic genome evolution in host specialist ectomycorrhizal fungi.</title>
        <authorList>
            <person name="Lofgren L.A."/>
            <person name="Nguyen N.H."/>
            <person name="Vilgalys R."/>
            <person name="Ruytinx J."/>
            <person name="Liao H.L."/>
            <person name="Branco S."/>
            <person name="Kuo A."/>
            <person name="LaButti K."/>
            <person name="Lipzen A."/>
            <person name="Andreopoulos W."/>
            <person name="Pangilinan J."/>
            <person name="Riley R."/>
            <person name="Hundley H."/>
            <person name="Na H."/>
            <person name="Barry K."/>
            <person name="Grigoriev I.V."/>
            <person name="Stajich J.E."/>
            <person name="Kennedy P.G."/>
        </authorList>
    </citation>
    <scope>NUCLEOTIDE SEQUENCE</scope>
    <source>
        <strain evidence="2">FC203</strain>
    </source>
</reference>
<comment type="caution">
    <text evidence="2">The sequence shown here is derived from an EMBL/GenBank/DDBJ whole genome shotgun (WGS) entry which is preliminary data.</text>
</comment>
<gene>
    <name evidence="2" type="ORF">F5891DRAFT_958925</name>
</gene>
<dbReference type="Pfam" id="PF20976">
    <property type="entry name" value="Pop8"/>
    <property type="match status" value="1"/>
</dbReference>
<evidence type="ECO:0000259" key="1">
    <source>
        <dbReference type="Pfam" id="PF20976"/>
    </source>
</evidence>
<dbReference type="InterPro" id="IPR049128">
    <property type="entry name" value="Pop8-like_dom"/>
</dbReference>
<name>A0AAD4DYF1_9AGAM</name>
<sequence>MTRRLFSNRHSYIHFSINPPCTDALKLRKAIQDGLAETFGITASGTYLDILWIAESGSEIVIRLSKEDAPKLMAAVVITPVSPRLSTVKQTNFLPSLTPSKRGLHDPYQILKSCGCCSQ</sequence>
<dbReference type="EMBL" id="JABBWK010000057">
    <property type="protein sequence ID" value="KAG1896242.1"/>
    <property type="molecule type" value="Genomic_DNA"/>
</dbReference>
<dbReference type="GeneID" id="64669901"/>
<feature type="domain" description="Ribonucleases P/MRP subunit Pop8-like" evidence="1">
    <location>
        <begin position="21"/>
        <end position="76"/>
    </location>
</feature>
<proteinExistence type="predicted"/>
<evidence type="ECO:0000313" key="3">
    <source>
        <dbReference type="Proteomes" id="UP001195769"/>
    </source>
</evidence>
<evidence type="ECO:0000313" key="2">
    <source>
        <dbReference type="EMBL" id="KAG1896242.1"/>
    </source>
</evidence>
<dbReference type="RefSeq" id="XP_041221818.1">
    <property type="nucleotide sequence ID" value="XM_041375603.1"/>
</dbReference>
<protein>
    <recommendedName>
        <fullName evidence="1">Ribonucleases P/MRP subunit Pop8-like domain-containing protein</fullName>
    </recommendedName>
</protein>
<accession>A0AAD4DYF1</accession>
<dbReference type="Proteomes" id="UP001195769">
    <property type="component" value="Unassembled WGS sequence"/>
</dbReference>